<organism evidence="7 8">
    <name type="scientific">Cicer arietinum</name>
    <name type="common">Chickpea</name>
    <name type="synonym">Garbanzo</name>
    <dbReference type="NCBI Taxonomy" id="3827"/>
    <lineage>
        <taxon>Eukaryota</taxon>
        <taxon>Viridiplantae</taxon>
        <taxon>Streptophyta</taxon>
        <taxon>Embryophyta</taxon>
        <taxon>Tracheophyta</taxon>
        <taxon>Spermatophyta</taxon>
        <taxon>Magnoliopsida</taxon>
        <taxon>eudicotyledons</taxon>
        <taxon>Gunneridae</taxon>
        <taxon>Pentapetalae</taxon>
        <taxon>rosids</taxon>
        <taxon>fabids</taxon>
        <taxon>Fabales</taxon>
        <taxon>Fabaceae</taxon>
        <taxon>Papilionoideae</taxon>
        <taxon>50 kb inversion clade</taxon>
        <taxon>NPAAA clade</taxon>
        <taxon>Hologalegina</taxon>
        <taxon>IRL clade</taxon>
        <taxon>Cicereae</taxon>
        <taxon>Cicer</taxon>
    </lineage>
</organism>
<protein>
    <submittedName>
        <fullName evidence="8">Thioredoxin X, chloroplastic</fullName>
    </submittedName>
</protein>
<evidence type="ECO:0000259" key="6">
    <source>
        <dbReference type="PROSITE" id="PS51352"/>
    </source>
</evidence>
<dbReference type="GO" id="GO:0015035">
    <property type="term" value="F:protein-disulfide reductase activity"/>
    <property type="evidence" value="ECO:0007669"/>
    <property type="project" value="InterPro"/>
</dbReference>
<keyword evidence="1" id="KW-0813">Transport</keyword>
<dbReference type="AlphaFoldDB" id="A0A1S2Y089"/>
<dbReference type="NCBIfam" id="TIGR01068">
    <property type="entry name" value="thioredoxin"/>
    <property type="match status" value="1"/>
</dbReference>
<dbReference type="SUPFAM" id="SSF52833">
    <property type="entry name" value="Thioredoxin-like"/>
    <property type="match status" value="1"/>
</dbReference>
<dbReference type="Pfam" id="PF00085">
    <property type="entry name" value="Thioredoxin"/>
    <property type="match status" value="1"/>
</dbReference>
<dbReference type="GO" id="GO:0005737">
    <property type="term" value="C:cytoplasm"/>
    <property type="evidence" value="ECO:0007669"/>
    <property type="project" value="TreeGrafter"/>
</dbReference>
<dbReference type="InterPro" id="IPR013766">
    <property type="entry name" value="Thioredoxin_domain"/>
</dbReference>
<evidence type="ECO:0000256" key="4">
    <source>
        <dbReference type="ARBA" id="ARBA00023157"/>
    </source>
</evidence>
<keyword evidence="2" id="KW-0809">Transit peptide</keyword>
<evidence type="ECO:0000256" key="5">
    <source>
        <dbReference type="ARBA" id="ARBA00023284"/>
    </source>
</evidence>
<reference evidence="7" key="1">
    <citation type="journal article" date="2013" name="Nat. Biotechnol.">
        <title>Draft genome sequence of chickpea (Cicer arietinum) provides a resource for trait improvement.</title>
        <authorList>
            <person name="Varshney R.K."/>
            <person name="Song C."/>
            <person name="Saxena R.K."/>
            <person name="Azam S."/>
            <person name="Yu S."/>
            <person name="Sharpe A.G."/>
            <person name="Cannon S."/>
            <person name="Baek J."/>
            <person name="Rosen B.D."/>
            <person name="Tar'an B."/>
            <person name="Millan T."/>
            <person name="Zhang X."/>
            <person name="Ramsay L.D."/>
            <person name="Iwata A."/>
            <person name="Wang Y."/>
            <person name="Nelson W."/>
            <person name="Farmer A.D."/>
            <person name="Gaur P.M."/>
            <person name="Soderlund C."/>
            <person name="Penmetsa R.V."/>
            <person name="Xu C."/>
            <person name="Bharti A.K."/>
            <person name="He W."/>
            <person name="Winter P."/>
            <person name="Zhao S."/>
            <person name="Hane J.K."/>
            <person name="Carrasquilla-Garcia N."/>
            <person name="Condie J.A."/>
            <person name="Upadhyaya H.D."/>
            <person name="Luo M.C."/>
            <person name="Thudi M."/>
            <person name="Gowda C.L."/>
            <person name="Singh N.P."/>
            <person name="Lichtenzveig J."/>
            <person name="Gali K.K."/>
            <person name="Rubio J."/>
            <person name="Nadarajan N."/>
            <person name="Dolezel J."/>
            <person name="Bansal K.C."/>
            <person name="Xu X."/>
            <person name="Edwards D."/>
            <person name="Zhang G."/>
            <person name="Kahl G."/>
            <person name="Gil J."/>
            <person name="Singh K.B."/>
            <person name="Datta S.K."/>
            <person name="Jackson S.A."/>
            <person name="Wang J."/>
            <person name="Cook D.R."/>
        </authorList>
    </citation>
    <scope>NUCLEOTIDE SEQUENCE [LARGE SCALE GENOMIC DNA]</scope>
    <source>
        <strain evidence="7">cv. CDC Frontier</strain>
    </source>
</reference>
<dbReference type="RefSeq" id="XP_004497231.1">
    <property type="nucleotide sequence ID" value="XM_004497174.3"/>
</dbReference>
<proteinExistence type="predicted"/>
<gene>
    <name evidence="8" type="primary">LOC101514576</name>
</gene>
<dbReference type="CDD" id="cd02947">
    <property type="entry name" value="TRX_family"/>
    <property type="match status" value="1"/>
</dbReference>
<evidence type="ECO:0000256" key="2">
    <source>
        <dbReference type="ARBA" id="ARBA00022946"/>
    </source>
</evidence>
<evidence type="ECO:0000256" key="3">
    <source>
        <dbReference type="ARBA" id="ARBA00022982"/>
    </source>
</evidence>
<dbReference type="Gene3D" id="3.40.30.10">
    <property type="entry name" value="Glutaredoxin"/>
    <property type="match status" value="1"/>
</dbReference>
<dbReference type="Proteomes" id="UP000087171">
    <property type="component" value="Chromosome Ca4"/>
</dbReference>
<keyword evidence="5" id="KW-0676">Redox-active center</keyword>
<dbReference type="PROSITE" id="PS51352">
    <property type="entry name" value="THIOREDOXIN_2"/>
    <property type="match status" value="1"/>
</dbReference>
<dbReference type="STRING" id="3827.A0A1S2Y089"/>
<accession>A0A1S2Y089</accession>
<dbReference type="InterPro" id="IPR005746">
    <property type="entry name" value="Thioredoxin"/>
</dbReference>
<evidence type="ECO:0000256" key="1">
    <source>
        <dbReference type="ARBA" id="ARBA00022448"/>
    </source>
</evidence>
<keyword evidence="7" id="KW-1185">Reference proteome</keyword>
<dbReference type="FunFam" id="3.40.30.10:FF:000001">
    <property type="entry name" value="Thioredoxin"/>
    <property type="match status" value="1"/>
</dbReference>
<feature type="domain" description="Thioredoxin" evidence="6">
    <location>
        <begin position="105"/>
        <end position="228"/>
    </location>
</feature>
<dbReference type="OrthoDB" id="19690at2759"/>
<name>A0A1S2Y089_CICAR</name>
<sequence>MTSRHYPHLWPQNNIWGKLTVVLLLERDYSLRYLSFPTWIIGSAGFIEIHTVTMDTAISISSSLPAVPLRIVPTSSISLSSSSLLPLPRSHIKNNKFYSVRTRFWNSSSAVPKFTVICGAGITEINQSQFKDTVLKSDRPVLVEFVATWCGPCRLITPAMESIAKEYGDRLTVVKIDHDANPQLIEEYKVYGLPTLILFKNGQEVPESRREGAITKVKLKDYLDAFLESISVT</sequence>
<reference evidence="8" key="2">
    <citation type="submission" date="2025-08" db="UniProtKB">
        <authorList>
            <consortium name="RefSeq"/>
        </authorList>
    </citation>
    <scope>IDENTIFICATION</scope>
    <source>
        <tissue evidence="8">Etiolated seedlings</tissue>
    </source>
</reference>
<dbReference type="PaxDb" id="3827-XP_004497231.1"/>
<dbReference type="PANTHER" id="PTHR45663:SF22">
    <property type="entry name" value="THIOREDOXIN X, CHLOROPLASTIC"/>
    <property type="match status" value="1"/>
</dbReference>
<dbReference type="PANTHER" id="PTHR45663">
    <property type="entry name" value="GEO12009P1"/>
    <property type="match status" value="1"/>
</dbReference>
<dbReference type="InterPro" id="IPR036249">
    <property type="entry name" value="Thioredoxin-like_sf"/>
</dbReference>
<dbReference type="PRINTS" id="PR00421">
    <property type="entry name" value="THIOREDOXIN"/>
</dbReference>
<dbReference type="GeneID" id="101514576"/>
<evidence type="ECO:0000313" key="7">
    <source>
        <dbReference type="Proteomes" id="UP000087171"/>
    </source>
</evidence>
<evidence type="ECO:0000313" key="8">
    <source>
        <dbReference type="RefSeq" id="XP_004497231.1"/>
    </source>
</evidence>
<keyword evidence="4" id="KW-1015">Disulfide bond</keyword>
<dbReference type="KEGG" id="cam:101514576"/>
<dbReference type="eggNOG" id="KOG0910">
    <property type="taxonomic scope" value="Eukaryota"/>
</dbReference>
<dbReference type="GO" id="GO:0008047">
    <property type="term" value="F:enzyme activator activity"/>
    <property type="evidence" value="ECO:0007669"/>
    <property type="project" value="UniProtKB-ARBA"/>
</dbReference>
<keyword evidence="3" id="KW-0249">Electron transport</keyword>